<feature type="compositionally biased region" description="Basic and acidic residues" evidence="1">
    <location>
        <begin position="78"/>
        <end position="103"/>
    </location>
</feature>
<feature type="compositionally biased region" description="Basic and acidic residues" evidence="1">
    <location>
        <begin position="311"/>
        <end position="320"/>
    </location>
</feature>
<sequence>MSICHNVISSGQYKRAKKGGEESGEECGREGEEKGAGRAKITEIAEITVAEIERSAILKQYIKILISISSGQYKRAKKGGEESGEECGREGEEKGAGRAKITEIAEITVAEGHGRPREGSKRRRGSIRREENYRRDEIAKGHGHHRRLREGSTEIRESLRREESEELEERKIEKEVGKNKIVKITEITEIMLTKSNRRHRRLGEGNKGVKGSVKREEYNRREEKEDEEENKEEDKEEENMEDTEGWILENNSILNDNENNFLSFEMNLMNFISEEETPIASSNKNIIQKITMNRIKDNTNKKGIELNNYKTSDKNNKGDKGDEDNESDEDDEGNENDKGDEGDEGDGGDEDDESDEGEISNNNILSNFSRLQNLVALKTSFVWDFFITDHDTKTGVVYAICQVKDCTCKYTYHSSTTNYTKHLCDDHYITKALLSSKTPEEIKNLKQSKQ</sequence>
<keyword evidence="3" id="KW-1185">Reference proteome</keyword>
<organism evidence="2 3">
    <name type="scientific">Diversispora epigaea</name>
    <dbReference type="NCBI Taxonomy" id="1348612"/>
    <lineage>
        <taxon>Eukaryota</taxon>
        <taxon>Fungi</taxon>
        <taxon>Fungi incertae sedis</taxon>
        <taxon>Mucoromycota</taxon>
        <taxon>Glomeromycotina</taxon>
        <taxon>Glomeromycetes</taxon>
        <taxon>Diversisporales</taxon>
        <taxon>Diversisporaceae</taxon>
        <taxon>Diversispora</taxon>
    </lineage>
</organism>
<feature type="compositionally biased region" description="Acidic residues" evidence="1">
    <location>
        <begin position="224"/>
        <end position="244"/>
    </location>
</feature>
<evidence type="ECO:0000313" key="2">
    <source>
        <dbReference type="EMBL" id="RHZ74322.1"/>
    </source>
</evidence>
<feature type="region of interest" description="Disordered" evidence="1">
    <location>
        <begin position="72"/>
        <end position="170"/>
    </location>
</feature>
<feature type="compositionally biased region" description="Basic and acidic residues" evidence="1">
    <location>
        <begin position="127"/>
        <end position="140"/>
    </location>
</feature>
<feature type="compositionally biased region" description="Acidic residues" evidence="1">
    <location>
        <begin position="321"/>
        <end position="358"/>
    </location>
</feature>
<feature type="compositionally biased region" description="Basic and acidic residues" evidence="1">
    <location>
        <begin position="18"/>
        <end position="37"/>
    </location>
</feature>
<dbReference type="Proteomes" id="UP000266861">
    <property type="component" value="Unassembled WGS sequence"/>
</dbReference>
<accession>A0A397IHJ9</accession>
<dbReference type="AlphaFoldDB" id="A0A397IHJ9"/>
<feature type="compositionally biased region" description="Basic and acidic residues" evidence="1">
    <location>
        <begin position="149"/>
        <end position="170"/>
    </location>
</feature>
<dbReference type="SMART" id="SM00614">
    <property type="entry name" value="ZnF_BED"/>
    <property type="match status" value="1"/>
</dbReference>
<feature type="region of interest" description="Disordered" evidence="1">
    <location>
        <begin position="8"/>
        <end position="37"/>
    </location>
</feature>
<protein>
    <submittedName>
        <fullName evidence="2">Uncharacterized protein</fullName>
    </submittedName>
</protein>
<dbReference type="EMBL" id="PQFF01000209">
    <property type="protein sequence ID" value="RHZ74322.1"/>
    <property type="molecule type" value="Genomic_DNA"/>
</dbReference>
<name>A0A397IHJ9_9GLOM</name>
<dbReference type="OrthoDB" id="2488684at2759"/>
<feature type="compositionally biased region" description="Basic and acidic residues" evidence="1">
    <location>
        <begin position="213"/>
        <end position="223"/>
    </location>
</feature>
<gene>
    <name evidence="2" type="ORF">Glove_226g2</name>
</gene>
<feature type="region of interest" description="Disordered" evidence="1">
    <location>
        <begin position="303"/>
        <end position="361"/>
    </location>
</feature>
<evidence type="ECO:0000256" key="1">
    <source>
        <dbReference type="SAM" id="MobiDB-lite"/>
    </source>
</evidence>
<reference evidence="2 3" key="1">
    <citation type="submission" date="2018-08" db="EMBL/GenBank/DDBJ databases">
        <title>Genome and evolution of the arbuscular mycorrhizal fungus Diversispora epigaea (formerly Glomus versiforme) and its bacterial endosymbionts.</title>
        <authorList>
            <person name="Sun X."/>
            <person name="Fei Z."/>
            <person name="Harrison M."/>
        </authorList>
    </citation>
    <scope>NUCLEOTIDE SEQUENCE [LARGE SCALE GENOMIC DNA]</scope>
    <source>
        <strain evidence="2 3">IT104</strain>
    </source>
</reference>
<comment type="caution">
    <text evidence="2">The sequence shown here is derived from an EMBL/GenBank/DDBJ whole genome shotgun (WGS) entry which is preliminary data.</text>
</comment>
<feature type="region of interest" description="Disordered" evidence="1">
    <location>
        <begin position="195"/>
        <end position="244"/>
    </location>
</feature>
<evidence type="ECO:0000313" key="3">
    <source>
        <dbReference type="Proteomes" id="UP000266861"/>
    </source>
</evidence>
<proteinExistence type="predicted"/>